<reference evidence="1 2" key="1">
    <citation type="submission" date="2019-07" db="EMBL/GenBank/DDBJ databases">
        <title>Gilliamella genomes.</title>
        <authorList>
            <person name="Zheng H."/>
        </authorList>
    </citation>
    <scope>NUCLEOTIDE SEQUENCE [LARGE SCALE GENOMIC DNA]</scope>
    <source>
        <strain evidence="1 2">W8131</strain>
    </source>
</reference>
<dbReference type="RefSeq" id="WP_144190219.1">
    <property type="nucleotide sequence ID" value="NZ_VMHL01000006.1"/>
</dbReference>
<dbReference type="Proteomes" id="UP000319138">
    <property type="component" value="Unassembled WGS sequence"/>
</dbReference>
<proteinExistence type="predicted"/>
<comment type="caution">
    <text evidence="1">The sequence shown here is derived from an EMBL/GenBank/DDBJ whole genome shotgun (WGS) entry which is preliminary data.</text>
</comment>
<dbReference type="EMBL" id="VMHL01000006">
    <property type="protein sequence ID" value="TSJ87877.1"/>
    <property type="molecule type" value="Genomic_DNA"/>
</dbReference>
<organism evidence="1 2">
    <name type="scientific">Gilliamella apicola</name>
    <dbReference type="NCBI Taxonomy" id="1196095"/>
    <lineage>
        <taxon>Bacteria</taxon>
        <taxon>Pseudomonadati</taxon>
        <taxon>Pseudomonadota</taxon>
        <taxon>Gammaproteobacteria</taxon>
        <taxon>Orbales</taxon>
        <taxon>Orbaceae</taxon>
        <taxon>Gilliamella</taxon>
    </lineage>
</organism>
<dbReference type="AlphaFoldDB" id="A0A556RG64"/>
<accession>A0A556RG64</accession>
<evidence type="ECO:0000313" key="2">
    <source>
        <dbReference type="Proteomes" id="UP000319138"/>
    </source>
</evidence>
<sequence>MSDIIVGSNYWWDIDGDGNDKSPIVTGNLKVTWQDYEGNDITNLVKNKVDSLLDGCLAPYKLTVSATQGSISTTYGIPNTRTFSATEHSYYIYPKVMSTAKFCYAKPNVVYENDINDQWKKGKGFIFYNPNNAQNNFPTTGSNNLFFDLKIAGLSAKELIKINGESVSQISGSGVSLALSDHQGFLRVTLKGPSASTNGGQFKPSTFRLYADYNKTNVFYTFTLQRWYISFLEPSGSYTNSINLCNKLTGGYRVPKIIELTNSNRDYDKNNIYIGWNNGIPGVKEQYRRMISYKNDSGTWMGGLFAEWGSVTNSHNDYENSEWPDYRDPYFDASIYWSSDIFYKSRYPGDKDTLYVVDSRWGVVGTRAEDERLYLTACITP</sequence>
<gene>
    <name evidence="1" type="ORF">FPQ14_11055</name>
</gene>
<protein>
    <submittedName>
        <fullName evidence="1">Uncharacterized protein</fullName>
    </submittedName>
</protein>
<evidence type="ECO:0000313" key="1">
    <source>
        <dbReference type="EMBL" id="TSJ87877.1"/>
    </source>
</evidence>
<name>A0A556RG64_9GAMM</name>